<protein>
    <submittedName>
        <fullName evidence="1">Uncharacterized protein</fullName>
    </submittedName>
</protein>
<accession>A0A0A9GR87</accession>
<dbReference type="AlphaFoldDB" id="A0A0A9GR87"/>
<reference evidence="1" key="1">
    <citation type="submission" date="2014-09" db="EMBL/GenBank/DDBJ databases">
        <authorList>
            <person name="Magalhaes I.L.F."/>
            <person name="Oliveira U."/>
            <person name="Santos F.R."/>
            <person name="Vidigal T.H.D.A."/>
            <person name="Brescovit A.D."/>
            <person name="Santos A.J."/>
        </authorList>
    </citation>
    <scope>NUCLEOTIDE SEQUENCE</scope>
    <source>
        <tissue evidence="1">Shoot tissue taken approximately 20 cm above the soil surface</tissue>
    </source>
</reference>
<reference evidence="1" key="2">
    <citation type="journal article" date="2015" name="Data Brief">
        <title>Shoot transcriptome of the giant reed, Arundo donax.</title>
        <authorList>
            <person name="Barrero R.A."/>
            <person name="Guerrero F.D."/>
            <person name="Moolhuijzen P."/>
            <person name="Goolsby J.A."/>
            <person name="Tidwell J."/>
            <person name="Bellgard S.E."/>
            <person name="Bellgard M.I."/>
        </authorList>
    </citation>
    <scope>NUCLEOTIDE SEQUENCE</scope>
    <source>
        <tissue evidence="1">Shoot tissue taken approximately 20 cm above the soil surface</tissue>
    </source>
</reference>
<proteinExistence type="predicted"/>
<evidence type="ECO:0000313" key="1">
    <source>
        <dbReference type="EMBL" id="JAE25056.1"/>
    </source>
</evidence>
<organism evidence="1">
    <name type="scientific">Arundo donax</name>
    <name type="common">Giant reed</name>
    <name type="synonym">Donax arundinaceus</name>
    <dbReference type="NCBI Taxonomy" id="35708"/>
    <lineage>
        <taxon>Eukaryota</taxon>
        <taxon>Viridiplantae</taxon>
        <taxon>Streptophyta</taxon>
        <taxon>Embryophyta</taxon>
        <taxon>Tracheophyta</taxon>
        <taxon>Spermatophyta</taxon>
        <taxon>Magnoliopsida</taxon>
        <taxon>Liliopsida</taxon>
        <taxon>Poales</taxon>
        <taxon>Poaceae</taxon>
        <taxon>PACMAD clade</taxon>
        <taxon>Arundinoideae</taxon>
        <taxon>Arundineae</taxon>
        <taxon>Arundo</taxon>
    </lineage>
</organism>
<dbReference type="EMBL" id="GBRH01172840">
    <property type="protein sequence ID" value="JAE25056.1"/>
    <property type="molecule type" value="Transcribed_RNA"/>
</dbReference>
<name>A0A0A9GR87_ARUDO</name>
<sequence>MGLNSGNMLYSDNIFYHYNKF</sequence>